<dbReference type="AlphaFoldDB" id="A0A540MQU9"/>
<feature type="region of interest" description="Disordered" evidence="1">
    <location>
        <begin position="25"/>
        <end position="58"/>
    </location>
</feature>
<organism evidence="2 3">
    <name type="scientific">Malus baccata</name>
    <name type="common">Siberian crab apple</name>
    <name type="synonym">Pyrus baccata</name>
    <dbReference type="NCBI Taxonomy" id="106549"/>
    <lineage>
        <taxon>Eukaryota</taxon>
        <taxon>Viridiplantae</taxon>
        <taxon>Streptophyta</taxon>
        <taxon>Embryophyta</taxon>
        <taxon>Tracheophyta</taxon>
        <taxon>Spermatophyta</taxon>
        <taxon>Magnoliopsida</taxon>
        <taxon>eudicotyledons</taxon>
        <taxon>Gunneridae</taxon>
        <taxon>Pentapetalae</taxon>
        <taxon>rosids</taxon>
        <taxon>fabids</taxon>
        <taxon>Rosales</taxon>
        <taxon>Rosaceae</taxon>
        <taxon>Amygdaloideae</taxon>
        <taxon>Maleae</taxon>
        <taxon>Malus</taxon>
    </lineage>
</organism>
<protein>
    <submittedName>
        <fullName evidence="2">Uncharacterized protein</fullName>
    </submittedName>
</protein>
<comment type="caution">
    <text evidence="2">The sequence shown here is derived from an EMBL/GenBank/DDBJ whole genome shotgun (WGS) entry which is preliminary data.</text>
</comment>
<sequence length="58" mass="6769">MASNDDARKLMYYLWAQKIFNSYEQTEDGDYDGDDDDSDSSSVLENDKFEHDEDEDCS</sequence>
<proteinExistence type="predicted"/>
<gene>
    <name evidence="2" type="ORF">C1H46_013238</name>
</gene>
<keyword evidence="3" id="KW-1185">Reference proteome</keyword>
<name>A0A540MQU9_MALBA</name>
<dbReference type="EMBL" id="VIEB01000201">
    <property type="protein sequence ID" value="TQE01148.1"/>
    <property type="molecule type" value="Genomic_DNA"/>
</dbReference>
<evidence type="ECO:0000313" key="3">
    <source>
        <dbReference type="Proteomes" id="UP000315295"/>
    </source>
</evidence>
<evidence type="ECO:0000313" key="2">
    <source>
        <dbReference type="EMBL" id="TQE01148.1"/>
    </source>
</evidence>
<accession>A0A540MQU9</accession>
<dbReference type="Proteomes" id="UP000315295">
    <property type="component" value="Unassembled WGS sequence"/>
</dbReference>
<reference evidence="2 3" key="1">
    <citation type="journal article" date="2019" name="G3 (Bethesda)">
        <title>Sequencing of a Wild Apple (Malus baccata) Genome Unravels the Differences Between Cultivated and Wild Apple Species Regarding Disease Resistance and Cold Tolerance.</title>
        <authorList>
            <person name="Chen X."/>
        </authorList>
    </citation>
    <scope>NUCLEOTIDE SEQUENCE [LARGE SCALE GENOMIC DNA]</scope>
    <source>
        <strain evidence="3">cv. Shandingzi</strain>
        <tissue evidence="2">Leaves</tissue>
    </source>
</reference>
<feature type="compositionally biased region" description="Acidic residues" evidence="1">
    <location>
        <begin position="25"/>
        <end position="39"/>
    </location>
</feature>
<evidence type="ECO:0000256" key="1">
    <source>
        <dbReference type="SAM" id="MobiDB-lite"/>
    </source>
</evidence>